<keyword evidence="1" id="KW-0472">Membrane</keyword>
<feature type="transmembrane region" description="Helical" evidence="1">
    <location>
        <begin position="12"/>
        <end position="33"/>
    </location>
</feature>
<protein>
    <recommendedName>
        <fullName evidence="4">Prepilin-type N-terminal cleavage/methylation domain-containing protein</fullName>
    </recommendedName>
</protein>
<sequence length="276" mass="29993">MKSIKKQMGLTLLELMIALSLGVIVVAMLLKMFDGSHINYRTVSALNEIEENAAFVNDFFNAEIKKVGHRPLTEIRKTQGWARSIDQINQVRPLNDLDAEFPFKPMTRNGQDALRIYFIGDDEHDIQHCAGASVVDGRVGYSEFFVDPATNSLMCQGGFANGDEDATPVTIIDGGIDQLNFRYLVDLNRVEAGDCTGGIAGGLSTLQAYLAVGQIDCGGDNKRNKIRSVLVEVDLISTKDNIATRVQALDKSPAASAAGKLGRQVVFSVNVENGLL</sequence>
<dbReference type="InParanoid" id="A0A6N7EQX7"/>
<gene>
    <name evidence="2" type="ORF">GCU85_00770</name>
</gene>
<keyword evidence="1" id="KW-0812">Transmembrane</keyword>
<evidence type="ECO:0008006" key="4">
    <source>
        <dbReference type="Google" id="ProtNLM"/>
    </source>
</evidence>
<dbReference type="RefSeq" id="WP_152808346.1">
    <property type="nucleotide sequence ID" value="NZ_WHNW01000001.1"/>
</dbReference>
<keyword evidence="1" id="KW-1133">Transmembrane helix</keyword>
<reference evidence="2 3" key="1">
    <citation type="submission" date="2019-10" db="EMBL/GenBank/DDBJ databases">
        <title>Cardiobacteriales fam. a chemoheterotrophic member of the order Cardiobacteriales, and proposal of Cardiobacteriales fam. nov.</title>
        <authorList>
            <person name="Wang C."/>
        </authorList>
    </citation>
    <scope>NUCLEOTIDE SEQUENCE [LARGE SCALE GENOMIC DNA]</scope>
    <source>
        <strain evidence="2 3">ML27</strain>
    </source>
</reference>
<dbReference type="AlphaFoldDB" id="A0A6N7EQX7"/>
<keyword evidence="3" id="KW-1185">Reference proteome</keyword>
<evidence type="ECO:0000256" key="1">
    <source>
        <dbReference type="SAM" id="Phobius"/>
    </source>
</evidence>
<organism evidence="2 3">
    <name type="scientific">Ostreibacterium oceani</name>
    <dbReference type="NCBI Taxonomy" id="2654998"/>
    <lineage>
        <taxon>Bacteria</taxon>
        <taxon>Pseudomonadati</taxon>
        <taxon>Pseudomonadota</taxon>
        <taxon>Gammaproteobacteria</taxon>
        <taxon>Cardiobacteriales</taxon>
        <taxon>Ostreibacteriaceae</taxon>
        <taxon>Ostreibacterium</taxon>
    </lineage>
</organism>
<comment type="caution">
    <text evidence="2">The sequence shown here is derived from an EMBL/GenBank/DDBJ whole genome shotgun (WGS) entry which is preliminary data.</text>
</comment>
<accession>A0A6N7EQX7</accession>
<evidence type="ECO:0000313" key="3">
    <source>
        <dbReference type="Proteomes" id="UP000471298"/>
    </source>
</evidence>
<evidence type="ECO:0000313" key="2">
    <source>
        <dbReference type="EMBL" id="MPV85264.1"/>
    </source>
</evidence>
<name>A0A6N7EQX7_9GAMM</name>
<proteinExistence type="predicted"/>
<dbReference type="Proteomes" id="UP000471298">
    <property type="component" value="Unassembled WGS sequence"/>
</dbReference>
<dbReference type="EMBL" id="WHNW01000001">
    <property type="protein sequence ID" value="MPV85264.1"/>
    <property type="molecule type" value="Genomic_DNA"/>
</dbReference>